<proteinExistence type="predicted"/>
<protein>
    <submittedName>
        <fullName evidence="1">Uncharacterized protein</fullName>
    </submittedName>
</protein>
<dbReference type="EMBL" id="JAPOHD010000013">
    <property type="protein sequence ID" value="MCY1720158.1"/>
    <property type="molecule type" value="Genomic_DNA"/>
</dbReference>
<reference evidence="1" key="1">
    <citation type="submission" date="2022-11" db="EMBL/GenBank/DDBJ databases">
        <title>Marilongibacter aestuarii gen. nov., sp. nov., isolated from tidal flat sediment.</title>
        <authorList>
            <person name="Jiayan W."/>
        </authorList>
    </citation>
    <scope>NUCLEOTIDE SEQUENCE</scope>
    <source>
        <strain evidence="1">Z1-6</strain>
    </source>
</reference>
<sequence>MLFKTITEIKEFLPIGVGNDFDRLKPHIANAENKYIKPLLGTPMYDELQEFYEAEYPVEPNDAQIATKELLGKVQHATIHLAYFIGFDFLNASISDAGFQRVESERSKGLYKYQEDNLREYFSDSGFNTLDDVLVFMESNIAYFNEFKLHENYTVLKQSFLPTLAEVEKIPYNLFGSRLIFLALKPHFAYAEDTDIKPILGETIYNTVKTEMVKDAPSAAVLALLPYIRKPLIYLAAALLMEETGGILGDKGLYFRKTNATYPGNKIKGPSTEEVVARRVGNERMKAAGYLEALKAELIEKWEEYNGQIGRIPNRDNTDKKTFWA</sequence>
<gene>
    <name evidence="1" type="ORF">OU798_07380</name>
</gene>
<keyword evidence="2" id="KW-1185">Reference proteome</keyword>
<dbReference type="InterPro" id="IPR046558">
    <property type="entry name" value="DUF6712"/>
</dbReference>
<dbReference type="Proteomes" id="UP001145087">
    <property type="component" value="Unassembled WGS sequence"/>
</dbReference>
<organism evidence="1 2">
    <name type="scientific">Draconibacterium aestuarii</name>
    <dbReference type="NCBI Taxonomy" id="2998507"/>
    <lineage>
        <taxon>Bacteria</taxon>
        <taxon>Pseudomonadati</taxon>
        <taxon>Bacteroidota</taxon>
        <taxon>Bacteroidia</taxon>
        <taxon>Marinilabiliales</taxon>
        <taxon>Prolixibacteraceae</taxon>
        <taxon>Draconibacterium</taxon>
    </lineage>
</organism>
<evidence type="ECO:0000313" key="2">
    <source>
        <dbReference type="Proteomes" id="UP001145087"/>
    </source>
</evidence>
<dbReference type="AlphaFoldDB" id="A0A9X3FCN4"/>
<accession>A0A9X3FCN4</accession>
<comment type="caution">
    <text evidence="1">The sequence shown here is derived from an EMBL/GenBank/DDBJ whole genome shotgun (WGS) entry which is preliminary data.</text>
</comment>
<name>A0A9X3FCN4_9BACT</name>
<dbReference type="RefSeq" id="WP_343332492.1">
    <property type="nucleotide sequence ID" value="NZ_JAPOHD010000013.1"/>
</dbReference>
<evidence type="ECO:0000313" key="1">
    <source>
        <dbReference type="EMBL" id="MCY1720158.1"/>
    </source>
</evidence>
<dbReference type="Pfam" id="PF20459">
    <property type="entry name" value="DUF6712"/>
    <property type="match status" value="2"/>
</dbReference>